<dbReference type="PROSITE" id="PS51843">
    <property type="entry name" value="NR_LBD"/>
    <property type="match status" value="1"/>
</dbReference>
<evidence type="ECO:0000259" key="8">
    <source>
        <dbReference type="PROSITE" id="PS51843"/>
    </source>
</evidence>
<evidence type="ECO:0000256" key="5">
    <source>
        <dbReference type="ARBA" id="ARBA00023125"/>
    </source>
</evidence>
<keyword evidence="2" id="KW-0863">Zinc-finger</keyword>
<dbReference type="SMART" id="SM00430">
    <property type="entry name" value="HOLI"/>
    <property type="match status" value="1"/>
</dbReference>
<dbReference type="AlphaFoldDB" id="A0A7R9LYU1"/>
<dbReference type="Pfam" id="PF00104">
    <property type="entry name" value="Hormone_recep"/>
    <property type="match status" value="1"/>
</dbReference>
<accession>A0A7R9LYU1</accession>
<dbReference type="Gene3D" id="1.10.565.10">
    <property type="entry name" value="Retinoid X Receptor"/>
    <property type="match status" value="2"/>
</dbReference>
<evidence type="ECO:0000313" key="9">
    <source>
        <dbReference type="EMBL" id="CAD7650453.1"/>
    </source>
</evidence>
<keyword evidence="5" id="KW-0238">DNA-binding</keyword>
<dbReference type="Proteomes" id="UP000728032">
    <property type="component" value="Unassembled WGS sequence"/>
</dbReference>
<dbReference type="GO" id="GO:0008270">
    <property type="term" value="F:zinc ion binding"/>
    <property type="evidence" value="ECO:0007669"/>
    <property type="project" value="UniProtKB-KW"/>
</dbReference>
<dbReference type="InterPro" id="IPR000536">
    <property type="entry name" value="Nucl_hrmn_rcpt_lig-bd"/>
</dbReference>
<evidence type="ECO:0000256" key="1">
    <source>
        <dbReference type="ARBA" id="ARBA00022723"/>
    </source>
</evidence>
<dbReference type="InterPro" id="IPR035500">
    <property type="entry name" value="NHR-like_dom_sf"/>
</dbReference>
<dbReference type="GO" id="GO:0045944">
    <property type="term" value="P:positive regulation of transcription by RNA polymerase II"/>
    <property type="evidence" value="ECO:0007669"/>
    <property type="project" value="TreeGrafter"/>
</dbReference>
<name>A0A7R9LYU1_9ACAR</name>
<dbReference type="EMBL" id="OC918965">
    <property type="protein sequence ID" value="CAD7650453.1"/>
    <property type="molecule type" value="Genomic_DNA"/>
</dbReference>
<evidence type="ECO:0000256" key="6">
    <source>
        <dbReference type="ARBA" id="ARBA00023163"/>
    </source>
</evidence>
<protein>
    <recommendedName>
        <fullName evidence="8">NR LBD domain-containing protein</fullName>
    </recommendedName>
</protein>
<dbReference type="PANTHER" id="PTHR24082">
    <property type="entry name" value="NUCLEAR HORMONE RECEPTOR"/>
    <property type="match status" value="1"/>
</dbReference>
<keyword evidence="10" id="KW-1185">Reference proteome</keyword>
<dbReference type="PANTHER" id="PTHR24082:SF283">
    <property type="entry name" value="NUCLEAR HORMONE RECEPTOR HR96"/>
    <property type="match status" value="1"/>
</dbReference>
<dbReference type="GO" id="GO:0000122">
    <property type="term" value="P:negative regulation of transcription by RNA polymerase II"/>
    <property type="evidence" value="ECO:0007669"/>
    <property type="project" value="TreeGrafter"/>
</dbReference>
<dbReference type="GO" id="GO:0004879">
    <property type="term" value="F:nuclear receptor activity"/>
    <property type="evidence" value="ECO:0007669"/>
    <property type="project" value="TreeGrafter"/>
</dbReference>
<keyword evidence="4" id="KW-0805">Transcription regulation</keyword>
<keyword evidence="6" id="KW-0804">Transcription</keyword>
<evidence type="ECO:0000256" key="3">
    <source>
        <dbReference type="ARBA" id="ARBA00022833"/>
    </source>
</evidence>
<keyword evidence="1" id="KW-0479">Metal-binding</keyword>
<evidence type="ECO:0000256" key="2">
    <source>
        <dbReference type="ARBA" id="ARBA00022771"/>
    </source>
</evidence>
<dbReference type="GO" id="GO:0000978">
    <property type="term" value="F:RNA polymerase II cis-regulatory region sequence-specific DNA binding"/>
    <property type="evidence" value="ECO:0007669"/>
    <property type="project" value="TreeGrafter"/>
</dbReference>
<dbReference type="OrthoDB" id="6352325at2759"/>
<evidence type="ECO:0000313" key="10">
    <source>
        <dbReference type="Proteomes" id="UP000728032"/>
    </source>
</evidence>
<evidence type="ECO:0000256" key="4">
    <source>
        <dbReference type="ARBA" id="ARBA00023015"/>
    </source>
</evidence>
<evidence type="ECO:0000256" key="7">
    <source>
        <dbReference type="ARBA" id="ARBA00023170"/>
    </source>
</evidence>
<dbReference type="InterPro" id="IPR050234">
    <property type="entry name" value="Nuclear_hormone_rcpt_NR1"/>
</dbReference>
<proteinExistence type="predicted"/>
<reference evidence="9" key="1">
    <citation type="submission" date="2020-11" db="EMBL/GenBank/DDBJ databases">
        <authorList>
            <person name="Tran Van P."/>
        </authorList>
    </citation>
    <scope>NUCLEOTIDE SEQUENCE</scope>
</reference>
<dbReference type="GO" id="GO:0030154">
    <property type="term" value="P:cell differentiation"/>
    <property type="evidence" value="ECO:0007669"/>
    <property type="project" value="TreeGrafter"/>
</dbReference>
<sequence length="204" mass="24429">MHYNMRRLSELFIASNVFSYQPFYTNIIEITELDELNRRCHISMDRDIQDMIKFAKKLSAFRNFCPNDQLALIKYGCLETIIFRSTILYDINTEYWTLVLYSDNPTAGLFKLDLTTIVLLNPNRPNLMHREVVKAEQQLYIYLLQRYLYLRYRSDLETQTKLSKLMNPLKDLQIICDIEKRNGHEFYLENFGPILKEILYDITL</sequence>
<keyword evidence="3" id="KW-0862">Zinc</keyword>
<keyword evidence="7" id="KW-0675">Receptor</keyword>
<dbReference type="EMBL" id="CAJPVJ010004140">
    <property type="protein sequence ID" value="CAG2168327.1"/>
    <property type="molecule type" value="Genomic_DNA"/>
</dbReference>
<gene>
    <name evidence="9" type="ORF">ONB1V03_LOCUS7817</name>
</gene>
<dbReference type="SUPFAM" id="SSF48508">
    <property type="entry name" value="Nuclear receptor ligand-binding domain"/>
    <property type="match status" value="1"/>
</dbReference>
<feature type="domain" description="NR LBD" evidence="8">
    <location>
        <begin position="1"/>
        <end position="204"/>
    </location>
</feature>
<organism evidence="9">
    <name type="scientific">Oppiella nova</name>
    <dbReference type="NCBI Taxonomy" id="334625"/>
    <lineage>
        <taxon>Eukaryota</taxon>
        <taxon>Metazoa</taxon>
        <taxon>Ecdysozoa</taxon>
        <taxon>Arthropoda</taxon>
        <taxon>Chelicerata</taxon>
        <taxon>Arachnida</taxon>
        <taxon>Acari</taxon>
        <taxon>Acariformes</taxon>
        <taxon>Sarcoptiformes</taxon>
        <taxon>Oribatida</taxon>
        <taxon>Brachypylina</taxon>
        <taxon>Oppioidea</taxon>
        <taxon>Oppiidae</taxon>
        <taxon>Oppiella</taxon>
    </lineage>
</organism>